<accession>A0A193KK06</accession>
<proteinExistence type="predicted"/>
<reference evidence="1" key="1">
    <citation type="submission" date="2016-06" db="EMBL/GenBank/DDBJ databases">
        <title>Adaptive Radiation by Waves of Gene Transfer Leads to Fine-Scale Resource Partitioning in Marine Microbes.</title>
        <authorList>
            <person name="Hehemann J.-H."/>
            <person name="Arevalo P."/>
            <person name="Datta M.S."/>
            <person name="Yu X."/>
            <person name="Corzett C."/>
            <person name="Henschel A."/>
            <person name="Preheim S.P."/>
            <person name="Timberlake S."/>
            <person name="Alm E.J."/>
            <person name="Polz M.F."/>
        </authorList>
    </citation>
    <scope>NUCLEOTIDE SEQUENCE [LARGE SCALE GENOMIC DNA]</scope>
    <source>
        <strain evidence="1">FF50</strain>
        <plasmid evidence="1">unnamed1</plasmid>
    </source>
</reference>
<keyword evidence="1" id="KW-0614">Plasmid</keyword>
<dbReference type="EMBL" id="CP016179">
    <property type="protein sequence ID" value="ANO35615.1"/>
    <property type="molecule type" value="Genomic_DNA"/>
</dbReference>
<dbReference type="RefSeq" id="WP_065211374.1">
    <property type="nucleotide sequence ID" value="NZ_CP016179.1"/>
</dbReference>
<dbReference type="Proteomes" id="UP000092018">
    <property type="component" value="Plasmid unnamed1"/>
</dbReference>
<dbReference type="AlphaFoldDB" id="A0A193KK06"/>
<geneLocation type="plasmid" evidence="1">
    <name>unnamed1</name>
</geneLocation>
<organism evidence="1">
    <name type="scientific">Vibrio breoganii</name>
    <dbReference type="NCBI Taxonomy" id="553239"/>
    <lineage>
        <taxon>Bacteria</taxon>
        <taxon>Pseudomonadati</taxon>
        <taxon>Pseudomonadota</taxon>
        <taxon>Gammaproteobacteria</taxon>
        <taxon>Vibrionales</taxon>
        <taxon>Vibrionaceae</taxon>
        <taxon>Vibrio</taxon>
    </lineage>
</organism>
<name>A0A193KK06_9VIBR</name>
<evidence type="ECO:0000313" key="1">
    <source>
        <dbReference type="EMBL" id="ANO35615.1"/>
    </source>
</evidence>
<protein>
    <submittedName>
        <fullName evidence="1">Uncharacterized protein</fullName>
    </submittedName>
</protein>
<gene>
    <name evidence="1" type="ORF">A6E01_20605</name>
</gene>
<dbReference type="KEGG" id="vbr:A6E01_20605"/>
<sequence length="118" mass="13465">MNSLEIVAENNALYDDSLHKAVIDSNLLCDFKKIQVTPQPDGFAVGTYIVLKPESRWQWLADSFIITKDLVDLVSDYCNQTMPDTAAARGLRDEWILKVSLLRHNDETLFLENPFTSF</sequence>